<dbReference type="eggNOG" id="COG1737">
    <property type="taxonomic scope" value="Bacteria"/>
</dbReference>
<dbReference type="EMBL" id="AM180252">
    <property type="protein sequence ID" value="CAJ54242.1"/>
    <property type="molecule type" value="Genomic_DNA"/>
</dbReference>
<organism evidence="1 2">
    <name type="scientific">Lawsonia intracellularis (strain PHE/MN1-00)</name>
    <dbReference type="NCBI Taxonomy" id="363253"/>
    <lineage>
        <taxon>Bacteria</taxon>
        <taxon>Pseudomonadati</taxon>
        <taxon>Thermodesulfobacteriota</taxon>
        <taxon>Desulfovibrionia</taxon>
        <taxon>Desulfovibrionales</taxon>
        <taxon>Desulfovibrionaceae</taxon>
        <taxon>Lawsonia</taxon>
    </lineage>
</organism>
<dbReference type="RefSeq" id="WP_011526268.1">
    <property type="nucleotide sequence ID" value="NC_008011.1"/>
</dbReference>
<reference evidence="1 2" key="1">
    <citation type="submission" date="2005-11" db="EMBL/GenBank/DDBJ databases">
        <title>The complete genome sequence of Lawsonia intracellularis: the causative agent of proliferative enteropathy.</title>
        <authorList>
            <person name="Kaur K."/>
            <person name="Zhang Q."/>
            <person name="Beckler D."/>
            <person name="Munir S."/>
            <person name="Li L."/>
            <person name="Kinsley K."/>
            <person name="Herron L."/>
            <person name="Peterson A."/>
            <person name="May B."/>
            <person name="Singh S."/>
            <person name="Gebhart C."/>
            <person name="Kapur V."/>
        </authorList>
    </citation>
    <scope>NUCLEOTIDE SEQUENCE [LARGE SCALE GENOMIC DNA]</scope>
    <source>
        <strain evidence="1 2">PHE/MN1-00</strain>
    </source>
</reference>
<dbReference type="InterPro" id="IPR021496">
    <property type="entry name" value="DUF3150"/>
</dbReference>
<gene>
    <name evidence="1" type="ordered locus">LI0186</name>
</gene>
<dbReference type="HOGENOM" id="CLU_053103_0_0_7"/>
<protein>
    <recommendedName>
        <fullName evidence="3">DUF3150 domain-containing protein</fullName>
    </recommendedName>
</protein>
<dbReference type="STRING" id="363253.LI0186"/>
<keyword evidence="2" id="KW-1185">Reference proteome</keyword>
<dbReference type="KEGG" id="lip:LI0186"/>
<dbReference type="Proteomes" id="UP000002430">
    <property type="component" value="Chromosome"/>
</dbReference>
<evidence type="ECO:0008006" key="3">
    <source>
        <dbReference type="Google" id="ProtNLM"/>
    </source>
</evidence>
<sequence>MEKIMETPILNTPLQVLDNILALNLNITLWSARKKLTAEDFGGVELPPDDLASLGSKKICDPARLNVFTKLKARAFSLLDKHGVRFLSGWAIPDDKAGDIIQGLCEIRDEFFTEKQNFLNVYDAAIADWIARHPSWANIIENSTVSREYVESRMGFSWQLYRVSPAAGLESDLAMTESGLHEEVEGLGSTLFAEIAKDAAEIWKKVFEGKTEVTHKALSPLKTMRNKLAGLSFIDPNVEPAVSMIDTALGNMPKRGNLSGNALLTLQGLVCLLKDKEALIQQTQALLATPAEENVLDDLLQGFQQEAPVLNLPPEHSYIPSSPRLDSLGLW</sequence>
<evidence type="ECO:0000313" key="1">
    <source>
        <dbReference type="EMBL" id="CAJ54242.1"/>
    </source>
</evidence>
<dbReference type="AlphaFoldDB" id="Q1MRY4"/>
<proteinExistence type="predicted"/>
<dbReference type="OrthoDB" id="8900573at2"/>
<evidence type="ECO:0000313" key="2">
    <source>
        <dbReference type="Proteomes" id="UP000002430"/>
    </source>
</evidence>
<dbReference type="Pfam" id="PF11348">
    <property type="entry name" value="DUF3150"/>
    <property type="match status" value="1"/>
</dbReference>
<name>Q1MRY4_LAWIP</name>
<accession>Q1MRY4</accession>